<reference evidence="1 2" key="1">
    <citation type="submission" date="2019-01" db="EMBL/GenBank/DDBJ databases">
        <title>Sequencing of cultivated peanut Arachis hypogaea provides insights into genome evolution and oil improvement.</title>
        <authorList>
            <person name="Chen X."/>
        </authorList>
    </citation>
    <scope>NUCLEOTIDE SEQUENCE [LARGE SCALE GENOMIC DNA]</scope>
    <source>
        <strain evidence="2">cv. Fuhuasheng</strain>
        <tissue evidence="1">Leaves</tissue>
    </source>
</reference>
<evidence type="ECO:0000313" key="2">
    <source>
        <dbReference type="Proteomes" id="UP000289738"/>
    </source>
</evidence>
<accession>A0A445CDN6</accession>
<keyword evidence="2" id="KW-1185">Reference proteome</keyword>
<organism evidence="1 2">
    <name type="scientific">Arachis hypogaea</name>
    <name type="common">Peanut</name>
    <dbReference type="NCBI Taxonomy" id="3818"/>
    <lineage>
        <taxon>Eukaryota</taxon>
        <taxon>Viridiplantae</taxon>
        <taxon>Streptophyta</taxon>
        <taxon>Embryophyta</taxon>
        <taxon>Tracheophyta</taxon>
        <taxon>Spermatophyta</taxon>
        <taxon>Magnoliopsida</taxon>
        <taxon>eudicotyledons</taxon>
        <taxon>Gunneridae</taxon>
        <taxon>Pentapetalae</taxon>
        <taxon>rosids</taxon>
        <taxon>fabids</taxon>
        <taxon>Fabales</taxon>
        <taxon>Fabaceae</taxon>
        <taxon>Papilionoideae</taxon>
        <taxon>50 kb inversion clade</taxon>
        <taxon>dalbergioids sensu lato</taxon>
        <taxon>Dalbergieae</taxon>
        <taxon>Pterocarpus clade</taxon>
        <taxon>Arachis</taxon>
    </lineage>
</organism>
<gene>
    <name evidence="1" type="ORF">Ahy_A07g035297</name>
</gene>
<dbReference type="EMBL" id="SDMP01000007">
    <property type="protein sequence ID" value="RYR49019.1"/>
    <property type="molecule type" value="Genomic_DNA"/>
</dbReference>
<evidence type="ECO:0000313" key="1">
    <source>
        <dbReference type="EMBL" id="RYR49019.1"/>
    </source>
</evidence>
<protein>
    <submittedName>
        <fullName evidence="1">Uncharacterized protein</fullName>
    </submittedName>
</protein>
<dbReference type="AlphaFoldDB" id="A0A445CDN6"/>
<dbReference type="Proteomes" id="UP000289738">
    <property type="component" value="Chromosome A07"/>
</dbReference>
<comment type="caution">
    <text evidence="1">The sequence shown here is derived from an EMBL/GenBank/DDBJ whole genome shotgun (WGS) entry which is preliminary data.</text>
</comment>
<name>A0A445CDN6_ARAHY</name>
<sequence>MGEEDVRNVFNDHVLDIPALNLISTMQELIPQTGNICNNACEVFNSKIKKDRAKPIITLLEEVLMFAMRSIAKNKVKLSHHIGKLPPI</sequence>
<proteinExistence type="predicted"/>